<sequence>LYKKCDDGKKEFAIYSPEEDKVYIENGNEFIGLRTKYVEKEQFQQSTTHPLNINNQASKLSSVPNELDPLRKAKGNSQSISPHSLDNLKLQDNSSDKQKEIINLLQDDLKDAKKVWAILKNGEEIQMNNFIFEEADILYLGSKRKNVELANIQTIKYSGKIYLD</sequence>
<evidence type="ECO:0000313" key="2">
    <source>
        <dbReference type="EMBL" id="NCU17810.1"/>
    </source>
</evidence>
<feature type="non-terminal residue" evidence="2">
    <location>
        <position position="1"/>
    </location>
</feature>
<gene>
    <name evidence="2" type="ORF">GW534_08690</name>
</gene>
<protein>
    <submittedName>
        <fullName evidence="2">Uncharacterized protein</fullName>
    </submittedName>
</protein>
<reference evidence="2 3" key="1">
    <citation type="submission" date="2020-01" db="EMBL/GenBank/DDBJ databases">
        <title>A novel Bacillus sp. from Pasinler.</title>
        <authorList>
            <person name="Adiguzel A."/>
            <person name="Ay H."/>
            <person name="Baltaci M.O."/>
        </authorList>
    </citation>
    <scope>NUCLEOTIDE SEQUENCE [LARGE SCALE GENOMIC DNA]</scope>
    <source>
        <strain evidence="2 3">P1</strain>
    </source>
</reference>
<feature type="region of interest" description="Disordered" evidence="1">
    <location>
        <begin position="62"/>
        <end position="92"/>
    </location>
</feature>
<dbReference type="Proteomes" id="UP000743899">
    <property type="component" value="Unassembled WGS sequence"/>
</dbReference>
<accession>A0ABX0A2Z7</accession>
<dbReference type="RefSeq" id="WP_161920641.1">
    <property type="nucleotide sequence ID" value="NZ_JAACYS010000035.1"/>
</dbReference>
<feature type="compositionally biased region" description="Polar residues" evidence="1">
    <location>
        <begin position="75"/>
        <end position="84"/>
    </location>
</feature>
<comment type="caution">
    <text evidence="2">The sequence shown here is derived from an EMBL/GenBank/DDBJ whole genome shotgun (WGS) entry which is preliminary data.</text>
</comment>
<organism evidence="2 3">
    <name type="scientific">Pallidibacillus pasinlerensis</name>
    <dbReference type="NCBI Taxonomy" id="2703818"/>
    <lineage>
        <taxon>Bacteria</taxon>
        <taxon>Bacillati</taxon>
        <taxon>Bacillota</taxon>
        <taxon>Bacilli</taxon>
        <taxon>Bacillales</taxon>
        <taxon>Bacillaceae</taxon>
        <taxon>Pallidibacillus</taxon>
    </lineage>
</organism>
<dbReference type="EMBL" id="JAACYS010000035">
    <property type="protein sequence ID" value="NCU17810.1"/>
    <property type="molecule type" value="Genomic_DNA"/>
</dbReference>
<proteinExistence type="predicted"/>
<evidence type="ECO:0000313" key="3">
    <source>
        <dbReference type="Proteomes" id="UP000743899"/>
    </source>
</evidence>
<keyword evidence="3" id="KW-1185">Reference proteome</keyword>
<name>A0ABX0A2Z7_9BACI</name>
<evidence type="ECO:0000256" key="1">
    <source>
        <dbReference type="SAM" id="MobiDB-lite"/>
    </source>
</evidence>